<protein>
    <recommendedName>
        <fullName evidence="3">Cell growth-regulating nucleolar protein-like winged helix domain-containing protein</fullName>
    </recommendedName>
</protein>
<evidence type="ECO:0000313" key="5">
    <source>
        <dbReference type="Proteomes" id="UP001244341"/>
    </source>
</evidence>
<comment type="subcellular location">
    <subcellularLocation>
        <location evidence="1">Nucleus</location>
    </subcellularLocation>
</comment>
<dbReference type="Pfam" id="PF25879">
    <property type="entry name" value="WHD_LYAR"/>
    <property type="match status" value="1"/>
</dbReference>
<keyword evidence="2" id="KW-0539">Nucleus</keyword>
<dbReference type="Proteomes" id="UP001244341">
    <property type="component" value="Chromosome 2b"/>
</dbReference>
<proteinExistence type="predicted"/>
<name>A0ABY8TR03_TETOB</name>
<dbReference type="EMBL" id="CP126209">
    <property type="protein sequence ID" value="WIA09903.1"/>
    <property type="molecule type" value="Genomic_DNA"/>
</dbReference>
<evidence type="ECO:0000256" key="1">
    <source>
        <dbReference type="ARBA" id="ARBA00004123"/>
    </source>
</evidence>
<dbReference type="InterPro" id="IPR058719">
    <property type="entry name" value="WHD_LYAR"/>
</dbReference>
<reference evidence="4 5" key="1">
    <citation type="submission" date="2023-05" db="EMBL/GenBank/DDBJ databases">
        <title>A 100% complete, gapless, phased diploid assembly of the Scenedesmus obliquus UTEX 3031 genome.</title>
        <authorList>
            <person name="Biondi T.C."/>
            <person name="Hanschen E.R."/>
            <person name="Kwon T."/>
            <person name="Eng W."/>
            <person name="Kruse C.P.S."/>
            <person name="Koehler S.I."/>
            <person name="Kunde Y."/>
            <person name="Gleasner C.D."/>
            <person name="You Mak K.T."/>
            <person name="Polle J."/>
            <person name="Hovde B.T."/>
            <person name="Starkenburg S.R."/>
        </authorList>
    </citation>
    <scope>NUCLEOTIDE SEQUENCE [LARGE SCALE GENOMIC DNA]</scope>
    <source>
        <strain evidence="4 5">DOE0152z</strain>
    </source>
</reference>
<evidence type="ECO:0000256" key="2">
    <source>
        <dbReference type="ARBA" id="ARBA00023242"/>
    </source>
</evidence>
<sequence>MANIQARDVAEAVRAVLQKHDGNSKRLNKVQARVLKKLSKEHGDVLDEAHVGELLQQLLASSREFFF</sequence>
<evidence type="ECO:0000259" key="3">
    <source>
        <dbReference type="Pfam" id="PF25879"/>
    </source>
</evidence>
<gene>
    <name evidence="4" type="ORF">OEZ85_010117</name>
</gene>
<evidence type="ECO:0000313" key="4">
    <source>
        <dbReference type="EMBL" id="WIA09903.1"/>
    </source>
</evidence>
<organism evidence="4 5">
    <name type="scientific">Tetradesmus obliquus</name>
    <name type="common">Green alga</name>
    <name type="synonym">Acutodesmus obliquus</name>
    <dbReference type="NCBI Taxonomy" id="3088"/>
    <lineage>
        <taxon>Eukaryota</taxon>
        <taxon>Viridiplantae</taxon>
        <taxon>Chlorophyta</taxon>
        <taxon>core chlorophytes</taxon>
        <taxon>Chlorophyceae</taxon>
        <taxon>CS clade</taxon>
        <taxon>Sphaeropleales</taxon>
        <taxon>Scenedesmaceae</taxon>
        <taxon>Tetradesmus</taxon>
    </lineage>
</organism>
<feature type="domain" description="Cell growth-regulating nucleolar protein-like winged helix" evidence="3">
    <location>
        <begin position="10"/>
        <end position="65"/>
    </location>
</feature>
<accession>A0ABY8TR03</accession>
<keyword evidence="5" id="KW-1185">Reference proteome</keyword>